<feature type="domain" description="Ig-like" evidence="2">
    <location>
        <begin position="32"/>
        <end position="130"/>
    </location>
</feature>
<dbReference type="CDD" id="cd00096">
    <property type="entry name" value="Ig"/>
    <property type="match status" value="1"/>
</dbReference>
<accession>A0ABV0R5A7</accession>
<organism evidence="3 4">
    <name type="scientific">Xenoophorus captivus</name>
    <dbReference type="NCBI Taxonomy" id="1517983"/>
    <lineage>
        <taxon>Eukaryota</taxon>
        <taxon>Metazoa</taxon>
        <taxon>Chordata</taxon>
        <taxon>Craniata</taxon>
        <taxon>Vertebrata</taxon>
        <taxon>Euteleostomi</taxon>
        <taxon>Actinopterygii</taxon>
        <taxon>Neopterygii</taxon>
        <taxon>Teleostei</taxon>
        <taxon>Neoteleostei</taxon>
        <taxon>Acanthomorphata</taxon>
        <taxon>Ovalentaria</taxon>
        <taxon>Atherinomorphae</taxon>
        <taxon>Cyprinodontiformes</taxon>
        <taxon>Goodeidae</taxon>
        <taxon>Xenoophorus</taxon>
    </lineage>
</organism>
<evidence type="ECO:0000256" key="1">
    <source>
        <dbReference type="ARBA" id="ARBA00023319"/>
    </source>
</evidence>
<dbReference type="SUPFAM" id="SSF48726">
    <property type="entry name" value="Immunoglobulin"/>
    <property type="match status" value="1"/>
</dbReference>
<evidence type="ECO:0000313" key="3">
    <source>
        <dbReference type="EMBL" id="MEQ2203216.1"/>
    </source>
</evidence>
<dbReference type="Gene3D" id="2.60.40.10">
    <property type="entry name" value="Immunoglobulins"/>
    <property type="match status" value="1"/>
</dbReference>
<gene>
    <name evidence="3" type="ORF">XENOCAPTIV_026934</name>
</gene>
<reference evidence="3 4" key="1">
    <citation type="submission" date="2021-06" db="EMBL/GenBank/DDBJ databases">
        <authorList>
            <person name="Palmer J.M."/>
        </authorList>
    </citation>
    <scope>NUCLEOTIDE SEQUENCE [LARGE SCALE GENOMIC DNA]</scope>
    <source>
        <strain evidence="3 4">XC_2019</strain>
        <tissue evidence="3">Muscle</tissue>
    </source>
</reference>
<evidence type="ECO:0000259" key="2">
    <source>
        <dbReference type="PROSITE" id="PS50835"/>
    </source>
</evidence>
<dbReference type="InterPro" id="IPR013151">
    <property type="entry name" value="Immunoglobulin_dom"/>
</dbReference>
<dbReference type="PROSITE" id="PS50835">
    <property type="entry name" value="IG_LIKE"/>
    <property type="match status" value="1"/>
</dbReference>
<comment type="caution">
    <text evidence="3">The sequence shown here is derived from an EMBL/GenBank/DDBJ whole genome shotgun (WGS) entry which is preliminary data.</text>
</comment>
<sequence length="177" mass="19434">THVKKLRGLFPVIQQVYKVFSQSCATFSTDVPEGFSVNQLEQAREGGDLHLTCSANKHLYSALSWRKLNDTGESRIPAWNIHLLEPGEFSNTVVLMLKNLTGGDSGAYRCSALHVISGREIHLDTQVEVTSSPQLPGAPPSRSFAPAEHLFHVGMSFCVEEEHTMALPTMPHLQAPA</sequence>
<dbReference type="InterPro" id="IPR003599">
    <property type="entry name" value="Ig_sub"/>
</dbReference>
<evidence type="ECO:0000313" key="4">
    <source>
        <dbReference type="Proteomes" id="UP001434883"/>
    </source>
</evidence>
<name>A0ABV0R5A7_9TELE</name>
<dbReference type="InterPro" id="IPR036179">
    <property type="entry name" value="Ig-like_dom_sf"/>
</dbReference>
<dbReference type="InterPro" id="IPR013783">
    <property type="entry name" value="Ig-like_fold"/>
</dbReference>
<proteinExistence type="predicted"/>
<protein>
    <recommendedName>
        <fullName evidence="2">Ig-like domain-containing protein</fullName>
    </recommendedName>
</protein>
<keyword evidence="1" id="KW-0393">Immunoglobulin domain</keyword>
<keyword evidence="4" id="KW-1185">Reference proteome</keyword>
<feature type="non-terminal residue" evidence="3">
    <location>
        <position position="1"/>
    </location>
</feature>
<dbReference type="Pfam" id="PF00047">
    <property type="entry name" value="ig"/>
    <property type="match status" value="1"/>
</dbReference>
<dbReference type="EMBL" id="JAHRIN010034293">
    <property type="protein sequence ID" value="MEQ2203216.1"/>
    <property type="molecule type" value="Genomic_DNA"/>
</dbReference>
<dbReference type="Proteomes" id="UP001434883">
    <property type="component" value="Unassembled WGS sequence"/>
</dbReference>
<dbReference type="SMART" id="SM00409">
    <property type="entry name" value="IG"/>
    <property type="match status" value="1"/>
</dbReference>
<dbReference type="InterPro" id="IPR007110">
    <property type="entry name" value="Ig-like_dom"/>
</dbReference>